<feature type="compositionally biased region" description="Low complexity" evidence="1">
    <location>
        <begin position="671"/>
        <end position="688"/>
    </location>
</feature>
<dbReference type="Gene3D" id="4.10.280.10">
    <property type="entry name" value="Helix-loop-helix DNA-binding domain"/>
    <property type="match status" value="1"/>
</dbReference>
<feature type="compositionally biased region" description="Gly residues" evidence="1">
    <location>
        <begin position="660"/>
        <end position="670"/>
    </location>
</feature>
<feature type="compositionally biased region" description="Polar residues" evidence="1">
    <location>
        <begin position="484"/>
        <end position="512"/>
    </location>
</feature>
<dbReference type="Pfam" id="PF00010">
    <property type="entry name" value="HLH"/>
    <property type="match status" value="1"/>
</dbReference>
<dbReference type="PROSITE" id="PS50888">
    <property type="entry name" value="BHLH"/>
    <property type="match status" value="1"/>
</dbReference>
<protein>
    <recommendedName>
        <fullName evidence="2">BHLH domain-containing protein</fullName>
    </recommendedName>
</protein>
<feature type="compositionally biased region" description="Basic and acidic residues" evidence="1">
    <location>
        <begin position="700"/>
        <end position="715"/>
    </location>
</feature>
<feature type="region of interest" description="Disordered" evidence="1">
    <location>
        <begin position="635"/>
        <end position="688"/>
    </location>
</feature>
<feature type="region of interest" description="Disordered" evidence="1">
    <location>
        <begin position="234"/>
        <end position="442"/>
    </location>
</feature>
<feature type="domain" description="BHLH" evidence="2">
    <location>
        <begin position="607"/>
        <end position="699"/>
    </location>
</feature>
<feature type="region of interest" description="Disordered" evidence="1">
    <location>
        <begin position="700"/>
        <end position="736"/>
    </location>
</feature>
<gene>
    <name evidence="3" type="ORF">EV356DRAFT_157441</name>
</gene>
<dbReference type="AlphaFoldDB" id="A0A6A6H887"/>
<feature type="compositionally biased region" description="Polar residues" evidence="1">
    <location>
        <begin position="237"/>
        <end position="259"/>
    </location>
</feature>
<feature type="compositionally biased region" description="Polar residues" evidence="1">
    <location>
        <begin position="62"/>
        <end position="75"/>
    </location>
</feature>
<feature type="compositionally biased region" description="Polar residues" evidence="1">
    <location>
        <begin position="346"/>
        <end position="355"/>
    </location>
</feature>
<feature type="compositionally biased region" description="Polar residues" evidence="1">
    <location>
        <begin position="425"/>
        <end position="442"/>
    </location>
</feature>
<evidence type="ECO:0000313" key="4">
    <source>
        <dbReference type="Proteomes" id="UP000800092"/>
    </source>
</evidence>
<keyword evidence="4" id="KW-1185">Reference proteome</keyword>
<dbReference type="CDD" id="cd11392">
    <property type="entry name" value="bHLH_ScPHO4_like"/>
    <property type="match status" value="1"/>
</dbReference>
<dbReference type="Proteomes" id="UP000800092">
    <property type="component" value="Unassembled WGS sequence"/>
</dbReference>
<dbReference type="SUPFAM" id="SSF47459">
    <property type="entry name" value="HLH, helix-loop-helix DNA-binding domain"/>
    <property type="match status" value="1"/>
</dbReference>
<dbReference type="SMART" id="SM00353">
    <property type="entry name" value="HLH"/>
    <property type="match status" value="1"/>
</dbReference>
<accession>A0A6A6H887</accession>
<name>A0A6A6H887_VIRVR</name>
<feature type="compositionally biased region" description="Polar residues" evidence="1">
    <location>
        <begin position="374"/>
        <end position="397"/>
    </location>
</feature>
<organism evidence="3 4">
    <name type="scientific">Viridothelium virens</name>
    <name type="common">Speckled blister lichen</name>
    <name type="synonym">Trypethelium virens</name>
    <dbReference type="NCBI Taxonomy" id="1048519"/>
    <lineage>
        <taxon>Eukaryota</taxon>
        <taxon>Fungi</taxon>
        <taxon>Dikarya</taxon>
        <taxon>Ascomycota</taxon>
        <taxon>Pezizomycotina</taxon>
        <taxon>Dothideomycetes</taxon>
        <taxon>Dothideomycetes incertae sedis</taxon>
        <taxon>Trypetheliales</taxon>
        <taxon>Trypetheliaceae</taxon>
        <taxon>Viridothelium</taxon>
    </lineage>
</organism>
<feature type="compositionally biased region" description="Polar residues" evidence="1">
    <location>
        <begin position="409"/>
        <end position="418"/>
    </location>
</feature>
<dbReference type="OrthoDB" id="5344169at2759"/>
<feature type="compositionally biased region" description="Polar residues" evidence="1">
    <location>
        <begin position="312"/>
        <end position="338"/>
    </location>
</feature>
<dbReference type="InterPro" id="IPR036638">
    <property type="entry name" value="HLH_DNA-bd_sf"/>
</dbReference>
<proteinExistence type="predicted"/>
<dbReference type="GO" id="GO:0046983">
    <property type="term" value="F:protein dimerization activity"/>
    <property type="evidence" value="ECO:0007669"/>
    <property type="project" value="InterPro"/>
</dbReference>
<sequence length="736" mass="78317">MNNTSDLSWPQSEQQFEPMIPTGDEELSNLLNLDLDINFPTFESNVESSQNHVQSAEGAHNAHTQQQQFQANRAATENVYRQEQLAHMQDTHSRLANGMRHQQHMHGMAELPPTSNGFAPMNIQASYSHQQQPHPHQFHEGQGLPFQQHQQTLPHHHFVPPTPNSMELQGDREKYLARVDPNALDHRYQLRHNDPMSFTPLVSPAVTPHEANFQIPPEFTVPGAYFSPLSSPMLEAQRNSQRTVTSNPRHTASPATTSPVDPDVDMQDESIGEPAKKLRKKVSNPGPRSVANAARARQSPISKGQRKRGAISGSNATKDVSCMLSDSQRTKVISNRPSSAAGLTPGPTQDSSEADSVSPEPLTEFAMRPPPKPNSKTQSPAILPQSQTGAPSLSDGSLGSPATPASLMRIQQQQQVDTTGGALLPTSSATGGVQPAQQSQPSLEDFALPEAASNTRPLLHSLNTLALPAEDQATPRVSAREVQGSGNVTVSTPTAVTSGISAKPSPRSSAIRSPTAPPGSSGSGSKIDSKGGRSNKKRNSTGSALVSPALRPKISPSIKPLLPEGVNVTDEHHALLLASKSNYQNLIDGTRLPGVNYPQELSTNLTSKRTSHKIAEQGRRNRINTALQEMQSLLPSPQIAPKDGSSSAKDDSKSPVDGGADSGSAGGGKASGSSAAQATAQSNSKAATVESAIEYIKQLKREAEQRDQEIEDLRRQLGQASPGAGGGPGSASTKVA</sequence>
<feature type="region of interest" description="Disordered" evidence="1">
    <location>
        <begin position="46"/>
        <end position="75"/>
    </location>
</feature>
<dbReference type="InterPro" id="IPR011598">
    <property type="entry name" value="bHLH_dom"/>
</dbReference>
<evidence type="ECO:0000256" key="1">
    <source>
        <dbReference type="SAM" id="MobiDB-lite"/>
    </source>
</evidence>
<reference evidence="3" key="1">
    <citation type="journal article" date="2020" name="Stud. Mycol.">
        <title>101 Dothideomycetes genomes: a test case for predicting lifestyles and emergence of pathogens.</title>
        <authorList>
            <person name="Haridas S."/>
            <person name="Albert R."/>
            <person name="Binder M."/>
            <person name="Bloem J."/>
            <person name="Labutti K."/>
            <person name="Salamov A."/>
            <person name="Andreopoulos B."/>
            <person name="Baker S."/>
            <person name="Barry K."/>
            <person name="Bills G."/>
            <person name="Bluhm B."/>
            <person name="Cannon C."/>
            <person name="Castanera R."/>
            <person name="Culley D."/>
            <person name="Daum C."/>
            <person name="Ezra D."/>
            <person name="Gonzalez J."/>
            <person name="Henrissat B."/>
            <person name="Kuo A."/>
            <person name="Liang C."/>
            <person name="Lipzen A."/>
            <person name="Lutzoni F."/>
            <person name="Magnuson J."/>
            <person name="Mondo S."/>
            <person name="Nolan M."/>
            <person name="Ohm R."/>
            <person name="Pangilinan J."/>
            <person name="Park H.-J."/>
            <person name="Ramirez L."/>
            <person name="Alfaro M."/>
            <person name="Sun H."/>
            <person name="Tritt A."/>
            <person name="Yoshinaga Y."/>
            <person name="Zwiers L.-H."/>
            <person name="Turgeon B."/>
            <person name="Goodwin S."/>
            <person name="Spatafora J."/>
            <person name="Crous P."/>
            <person name="Grigoriev I."/>
        </authorList>
    </citation>
    <scope>NUCLEOTIDE SEQUENCE</scope>
    <source>
        <strain evidence="3">Tuck. ex Michener</strain>
    </source>
</reference>
<feature type="region of interest" description="Disordered" evidence="1">
    <location>
        <begin position="470"/>
        <end position="557"/>
    </location>
</feature>
<evidence type="ECO:0000259" key="2">
    <source>
        <dbReference type="PROSITE" id="PS50888"/>
    </source>
</evidence>
<evidence type="ECO:0000313" key="3">
    <source>
        <dbReference type="EMBL" id="KAF2234316.1"/>
    </source>
</evidence>
<feature type="compositionally biased region" description="Acidic residues" evidence="1">
    <location>
        <begin position="262"/>
        <end position="271"/>
    </location>
</feature>
<dbReference type="EMBL" id="ML991799">
    <property type="protein sequence ID" value="KAF2234316.1"/>
    <property type="molecule type" value="Genomic_DNA"/>
</dbReference>